<gene>
    <name evidence="1" type="ORF">g.55880</name>
</gene>
<feature type="non-terminal residue" evidence="1">
    <location>
        <position position="1"/>
    </location>
</feature>
<dbReference type="EMBL" id="GECU01014496">
    <property type="protein sequence ID" value="JAS93210.1"/>
    <property type="molecule type" value="Transcribed_RNA"/>
</dbReference>
<feature type="non-terminal residue" evidence="1">
    <location>
        <position position="102"/>
    </location>
</feature>
<dbReference type="AlphaFoldDB" id="A0A1B6J271"/>
<evidence type="ECO:0000313" key="1">
    <source>
        <dbReference type="EMBL" id="JAS93210.1"/>
    </source>
</evidence>
<protein>
    <recommendedName>
        <fullName evidence="2">Reverse transcriptase domain-containing protein</fullName>
    </recommendedName>
</protein>
<reference evidence="1" key="1">
    <citation type="submission" date="2015-11" db="EMBL/GenBank/DDBJ databases">
        <title>De novo transcriptome assembly of four potential Pierce s Disease insect vectors from Arizona vineyards.</title>
        <authorList>
            <person name="Tassone E.E."/>
        </authorList>
    </citation>
    <scope>NUCLEOTIDE SEQUENCE</scope>
</reference>
<proteinExistence type="predicted"/>
<evidence type="ECO:0008006" key="2">
    <source>
        <dbReference type="Google" id="ProtNLM"/>
    </source>
</evidence>
<accession>A0A1B6J271</accession>
<sequence>INTGGHPVINDADYRQNTDFTFHTVTELDIIHQVAGLRGGSAPGLDDVSANILKLNIQFFLPPLLHLINLSIVNGVFPNFFKLAKVFPLHKFNEFNDKNNFR</sequence>
<name>A0A1B6J271_9HEMI</name>
<organism evidence="1">
    <name type="scientific">Homalodisca liturata</name>
    <dbReference type="NCBI Taxonomy" id="320908"/>
    <lineage>
        <taxon>Eukaryota</taxon>
        <taxon>Metazoa</taxon>
        <taxon>Ecdysozoa</taxon>
        <taxon>Arthropoda</taxon>
        <taxon>Hexapoda</taxon>
        <taxon>Insecta</taxon>
        <taxon>Pterygota</taxon>
        <taxon>Neoptera</taxon>
        <taxon>Paraneoptera</taxon>
        <taxon>Hemiptera</taxon>
        <taxon>Auchenorrhyncha</taxon>
        <taxon>Membracoidea</taxon>
        <taxon>Cicadellidae</taxon>
        <taxon>Cicadellinae</taxon>
        <taxon>Proconiini</taxon>
        <taxon>Homalodisca</taxon>
    </lineage>
</organism>